<keyword evidence="4" id="KW-1185">Reference proteome</keyword>
<dbReference type="InterPro" id="IPR010093">
    <property type="entry name" value="SinI_DNA-bd"/>
</dbReference>
<protein>
    <submittedName>
        <fullName evidence="3">Helix-turn-helix domain-containing protein</fullName>
    </submittedName>
</protein>
<reference evidence="3 4" key="1">
    <citation type="submission" date="2020-12" db="EMBL/GenBank/DDBJ databases">
        <title>Geomonas sp. Red259, isolated from paddy soil.</title>
        <authorList>
            <person name="Xu Z."/>
            <person name="Zhang Z."/>
            <person name="Masuda Y."/>
            <person name="Itoh H."/>
            <person name="Senoo K."/>
        </authorList>
    </citation>
    <scope>NUCLEOTIDE SEQUENCE [LARGE SCALE GENOMIC DNA]</scope>
    <source>
        <strain evidence="3 4">Red259</strain>
    </source>
</reference>
<keyword evidence="1" id="KW-1133">Transmembrane helix</keyword>
<dbReference type="Pfam" id="PF12728">
    <property type="entry name" value="HTH_17"/>
    <property type="match status" value="1"/>
</dbReference>
<name>A0ABS0YKY2_9BACT</name>
<dbReference type="RefSeq" id="WP_199393167.1">
    <property type="nucleotide sequence ID" value="NZ_JAEMHK010000001.1"/>
</dbReference>
<dbReference type="EMBL" id="JAEMHK010000001">
    <property type="protein sequence ID" value="MBJ6798629.1"/>
    <property type="molecule type" value="Genomic_DNA"/>
</dbReference>
<gene>
    <name evidence="3" type="ORF">JFN90_00620</name>
</gene>
<feature type="domain" description="Helix-turn-helix" evidence="2">
    <location>
        <begin position="102"/>
        <end position="152"/>
    </location>
</feature>
<dbReference type="NCBIfam" id="TIGR01764">
    <property type="entry name" value="excise"/>
    <property type="match status" value="1"/>
</dbReference>
<accession>A0ABS0YKY2</accession>
<dbReference type="Proteomes" id="UP000641025">
    <property type="component" value="Unassembled WGS sequence"/>
</dbReference>
<evidence type="ECO:0000259" key="2">
    <source>
        <dbReference type="Pfam" id="PF12728"/>
    </source>
</evidence>
<feature type="transmembrane region" description="Helical" evidence="1">
    <location>
        <begin position="20"/>
        <end position="43"/>
    </location>
</feature>
<evidence type="ECO:0000313" key="3">
    <source>
        <dbReference type="EMBL" id="MBJ6798629.1"/>
    </source>
</evidence>
<keyword evidence="1" id="KW-0812">Transmembrane</keyword>
<dbReference type="InterPro" id="IPR041657">
    <property type="entry name" value="HTH_17"/>
</dbReference>
<comment type="caution">
    <text evidence="3">The sequence shown here is derived from an EMBL/GenBank/DDBJ whole genome shotgun (WGS) entry which is preliminary data.</text>
</comment>
<sequence>MKPGKKYVLLPGKVVVRGSAAWQMGAHFGVLTITVLSGGAFWWMSAVAHMGEGDEVTEHFSWYDWAIGKVWAGNSSYRSRGYHTPLKKEGEVPTQIYRKEDMLRVSEIAAHMRVSRQHIYNLIDQGDLKPAFRFGGRRGLRVPRSVVEVFMQGSEYDPCV</sequence>
<proteinExistence type="predicted"/>
<keyword evidence="1" id="KW-0472">Membrane</keyword>
<evidence type="ECO:0000256" key="1">
    <source>
        <dbReference type="SAM" id="Phobius"/>
    </source>
</evidence>
<evidence type="ECO:0000313" key="4">
    <source>
        <dbReference type="Proteomes" id="UP000641025"/>
    </source>
</evidence>
<organism evidence="3 4">
    <name type="scientific">Geomonas propionica</name>
    <dbReference type="NCBI Taxonomy" id="2798582"/>
    <lineage>
        <taxon>Bacteria</taxon>
        <taxon>Pseudomonadati</taxon>
        <taxon>Thermodesulfobacteriota</taxon>
        <taxon>Desulfuromonadia</taxon>
        <taxon>Geobacterales</taxon>
        <taxon>Geobacteraceae</taxon>
        <taxon>Geomonas</taxon>
    </lineage>
</organism>